<dbReference type="PANTHER" id="PTHR43327">
    <property type="entry name" value="STOMATIN-LIKE PROTEIN 2, MITOCHONDRIAL"/>
    <property type="match status" value="1"/>
</dbReference>
<dbReference type="EMBL" id="LAZR01000009">
    <property type="protein sequence ID" value="KKO08551.1"/>
    <property type="molecule type" value="Genomic_DNA"/>
</dbReference>
<keyword evidence="2" id="KW-0472">Membrane</keyword>
<name>A0A0F9VTV3_9ZZZZ</name>
<accession>A0A0F9VTV3</accession>
<sequence>MLISATAIYVAIFTVVFLLMASSTVVITQQQHVKIISTFGRFSSVRKSGLSFKAPWPFQAASENFSLKIREISEDVNVKSSDNAFVLVPIRVQFCVDENTAQDAFYKLNNPEGQIRSYVVNQVRSTASSLSFNQLFQARDTFEDGVEGTLTEKMSGFGFRIENVLVDDPQPSEDLRQAFDRVIASERLKEAAINEGEAAKTLSIAKSKAEGEAMNIKAEAYASFRKKVAEGNAEALQAFVGSTGLSASAGLDFFTSINEMEALRDAASAGGSVVFVTAAAKETKDASTMGMIAAGQQESAPAKKRMPRKSVSSLQKP</sequence>
<organism evidence="4">
    <name type="scientific">marine sediment metagenome</name>
    <dbReference type="NCBI Taxonomy" id="412755"/>
    <lineage>
        <taxon>unclassified sequences</taxon>
        <taxon>metagenomes</taxon>
        <taxon>ecological metagenomes</taxon>
    </lineage>
</organism>
<dbReference type="SMART" id="SM00244">
    <property type="entry name" value="PHB"/>
    <property type="match status" value="1"/>
</dbReference>
<dbReference type="Gene3D" id="3.30.479.30">
    <property type="entry name" value="Band 7 domain"/>
    <property type="match status" value="1"/>
</dbReference>
<comment type="caution">
    <text evidence="4">The sequence shown here is derived from an EMBL/GenBank/DDBJ whole genome shotgun (WGS) entry which is preliminary data.</text>
</comment>
<protein>
    <recommendedName>
        <fullName evidence="3">Band 7 domain-containing protein</fullName>
    </recommendedName>
</protein>
<dbReference type="SUPFAM" id="SSF117892">
    <property type="entry name" value="Band 7/SPFH domain"/>
    <property type="match status" value="1"/>
</dbReference>
<dbReference type="InterPro" id="IPR036013">
    <property type="entry name" value="Band_7/SPFH_dom_sf"/>
</dbReference>
<gene>
    <name evidence="4" type="ORF">LCGC14_0044910</name>
</gene>
<evidence type="ECO:0000256" key="1">
    <source>
        <dbReference type="SAM" id="MobiDB-lite"/>
    </source>
</evidence>
<dbReference type="Pfam" id="PF01145">
    <property type="entry name" value="Band_7"/>
    <property type="match status" value="1"/>
</dbReference>
<dbReference type="PANTHER" id="PTHR43327:SF10">
    <property type="entry name" value="STOMATIN-LIKE PROTEIN 2, MITOCHONDRIAL"/>
    <property type="match status" value="1"/>
</dbReference>
<reference evidence="4" key="1">
    <citation type="journal article" date="2015" name="Nature">
        <title>Complex archaea that bridge the gap between prokaryotes and eukaryotes.</title>
        <authorList>
            <person name="Spang A."/>
            <person name="Saw J.H."/>
            <person name="Jorgensen S.L."/>
            <person name="Zaremba-Niedzwiedzka K."/>
            <person name="Martijn J."/>
            <person name="Lind A.E."/>
            <person name="van Eijk R."/>
            <person name="Schleper C."/>
            <person name="Guy L."/>
            <person name="Ettema T.J."/>
        </authorList>
    </citation>
    <scope>NUCLEOTIDE SEQUENCE</scope>
</reference>
<evidence type="ECO:0000313" key="4">
    <source>
        <dbReference type="EMBL" id="KKO08551.1"/>
    </source>
</evidence>
<feature type="region of interest" description="Disordered" evidence="1">
    <location>
        <begin position="293"/>
        <end position="317"/>
    </location>
</feature>
<feature type="domain" description="Band 7" evidence="3">
    <location>
        <begin position="23"/>
        <end position="183"/>
    </location>
</feature>
<keyword evidence="2" id="KW-0812">Transmembrane</keyword>
<dbReference type="AlphaFoldDB" id="A0A0F9VTV3"/>
<dbReference type="InterPro" id="IPR001107">
    <property type="entry name" value="Band_7"/>
</dbReference>
<feature type="transmembrane region" description="Helical" evidence="2">
    <location>
        <begin position="6"/>
        <end position="27"/>
    </location>
</feature>
<evidence type="ECO:0000256" key="2">
    <source>
        <dbReference type="SAM" id="Phobius"/>
    </source>
</evidence>
<proteinExistence type="predicted"/>
<keyword evidence="2" id="KW-1133">Transmembrane helix</keyword>
<dbReference type="InterPro" id="IPR050710">
    <property type="entry name" value="Band7/mec-2_domain"/>
</dbReference>
<evidence type="ECO:0000259" key="3">
    <source>
        <dbReference type="SMART" id="SM00244"/>
    </source>
</evidence>